<dbReference type="PANTHER" id="PTHR22981">
    <property type="entry name" value="3-HYDROXYISOBUTYRATE DEHYDROGENASE-RELATED"/>
    <property type="match status" value="1"/>
</dbReference>
<dbReference type="UniPathway" id="UPA00362"/>
<organism evidence="9 10">
    <name type="scientific">Naumannella halotolerans</name>
    <dbReference type="NCBI Taxonomy" id="993414"/>
    <lineage>
        <taxon>Bacteria</taxon>
        <taxon>Bacillati</taxon>
        <taxon>Actinomycetota</taxon>
        <taxon>Actinomycetes</taxon>
        <taxon>Propionibacteriales</taxon>
        <taxon>Propionibacteriaceae</taxon>
        <taxon>Naumannella</taxon>
    </lineage>
</organism>
<dbReference type="GO" id="GO:0050661">
    <property type="term" value="F:NADP binding"/>
    <property type="evidence" value="ECO:0007669"/>
    <property type="project" value="InterPro"/>
</dbReference>
<feature type="active site" evidence="5">
    <location>
        <position position="171"/>
    </location>
</feature>
<dbReference type="PROSITE" id="PS00895">
    <property type="entry name" value="3_HYDROXYISOBUT_DH"/>
    <property type="match status" value="1"/>
</dbReference>
<evidence type="ECO:0000256" key="5">
    <source>
        <dbReference type="PIRSR" id="PIRSR000103-1"/>
    </source>
</evidence>
<comment type="similarity">
    <text evidence="1 6">Belongs to the HIBADH-related family.</text>
</comment>
<dbReference type="InterPro" id="IPR002204">
    <property type="entry name" value="3-OH-isobutyrate_DH-rel_CS"/>
</dbReference>
<dbReference type="InterPro" id="IPR013328">
    <property type="entry name" value="6PGD_dom2"/>
</dbReference>
<feature type="domain" description="6-phosphogluconate dehydrogenase NADP-binding" evidence="7">
    <location>
        <begin position="3"/>
        <end position="159"/>
    </location>
</feature>
<sequence>MSTVAFIGLGNMGRRMAANQVKSGNEVRGYDVVPEAVTAAIADGVTPTGSIAEAVQGADVVVTMVPKGDHAREAYLADGGILASADPKTLLIDSSTIDVQTAQDLHDAASAKGFRFVDAPVSGGISGAEAGTLTFMVGGGAADVAEAAKYIEPMAGNIIPTGGPTSGQAAKICNNMMLFINLQACAEGAVLARKFGLDAKVFHDIAKVSSGNSWALQTWYPVPGVTETAAANREFAATFRTDLALKDVGLALAGAEQVGVDLPAAKLVAGEFEKVIAEGDADLDCSVIIRNIDPTSPGLPQR</sequence>
<dbReference type="GO" id="GO:0006574">
    <property type="term" value="P:L-valine catabolic process"/>
    <property type="evidence" value="ECO:0007669"/>
    <property type="project" value="UniProtKB-UniPathway"/>
</dbReference>
<evidence type="ECO:0000256" key="4">
    <source>
        <dbReference type="ARBA" id="ARBA00023027"/>
    </source>
</evidence>
<dbReference type="InterPro" id="IPR006115">
    <property type="entry name" value="6PGDH_NADP-bd"/>
</dbReference>
<dbReference type="Gene3D" id="1.10.1040.10">
    <property type="entry name" value="N-(1-d-carboxylethyl)-l-norvaline Dehydrogenase, domain 2"/>
    <property type="match status" value="1"/>
</dbReference>
<reference evidence="9 10" key="1">
    <citation type="submission" date="2019-03" db="EMBL/GenBank/DDBJ databases">
        <title>Genomic Encyclopedia of Archaeal and Bacterial Type Strains, Phase II (KMG-II): from individual species to whole genera.</title>
        <authorList>
            <person name="Goeker M."/>
        </authorList>
    </citation>
    <scope>NUCLEOTIDE SEQUENCE [LARGE SCALE GENOMIC DNA]</scope>
    <source>
        <strain evidence="9 10">DSM 24323</strain>
    </source>
</reference>
<dbReference type="Gene3D" id="3.40.50.720">
    <property type="entry name" value="NAD(P)-binding Rossmann-like Domain"/>
    <property type="match status" value="1"/>
</dbReference>
<evidence type="ECO:0000256" key="2">
    <source>
        <dbReference type="ARBA" id="ARBA00022456"/>
    </source>
</evidence>
<accession>A0A4R7JDA4</accession>
<dbReference type="SUPFAM" id="SSF48179">
    <property type="entry name" value="6-phosphogluconate dehydrogenase C-terminal domain-like"/>
    <property type="match status" value="1"/>
</dbReference>
<dbReference type="Pfam" id="PF03446">
    <property type="entry name" value="NAD_binding_2"/>
    <property type="match status" value="1"/>
</dbReference>
<keyword evidence="2 6" id="KW-0101">Branched-chain amino acid catabolism</keyword>
<feature type="domain" description="3-hydroxyisobutyrate dehydrogenase-like NAD-binding" evidence="8">
    <location>
        <begin position="166"/>
        <end position="290"/>
    </location>
</feature>
<name>A0A4R7JDA4_9ACTN</name>
<dbReference type="PIRSF" id="PIRSF000103">
    <property type="entry name" value="HIBADH"/>
    <property type="match status" value="1"/>
</dbReference>
<keyword evidence="3 6" id="KW-0560">Oxidoreductase</keyword>
<dbReference type="Proteomes" id="UP000295371">
    <property type="component" value="Unassembled WGS sequence"/>
</dbReference>
<dbReference type="InterPro" id="IPR011548">
    <property type="entry name" value="HIBADH"/>
</dbReference>
<dbReference type="EC" id="1.1.1.31" evidence="6"/>
<keyword evidence="4 6" id="KW-0520">NAD</keyword>
<dbReference type="InterPro" id="IPR015815">
    <property type="entry name" value="HIBADH-related"/>
</dbReference>
<comment type="caution">
    <text evidence="9">The sequence shown here is derived from an EMBL/GenBank/DDBJ whole genome shotgun (WGS) entry which is preliminary data.</text>
</comment>
<protein>
    <recommendedName>
        <fullName evidence="6">3-hydroxyisobutyrate dehydrogenase</fullName>
        <shortName evidence="6">HIBADH</shortName>
        <ecNumber evidence="6">1.1.1.31</ecNumber>
    </recommendedName>
</protein>
<comment type="pathway">
    <text evidence="6">Amino-acid degradation; L-valine degradation.</text>
</comment>
<gene>
    <name evidence="9" type="ORF">CLV29_2135</name>
</gene>
<dbReference type="InterPro" id="IPR029154">
    <property type="entry name" value="HIBADH-like_NADP-bd"/>
</dbReference>
<evidence type="ECO:0000259" key="7">
    <source>
        <dbReference type="Pfam" id="PF03446"/>
    </source>
</evidence>
<dbReference type="EMBL" id="SOAW01000001">
    <property type="protein sequence ID" value="TDT34469.1"/>
    <property type="molecule type" value="Genomic_DNA"/>
</dbReference>
<dbReference type="SUPFAM" id="SSF51735">
    <property type="entry name" value="NAD(P)-binding Rossmann-fold domains"/>
    <property type="match status" value="1"/>
</dbReference>
<proteinExistence type="inferred from homology"/>
<dbReference type="GO" id="GO:0051287">
    <property type="term" value="F:NAD binding"/>
    <property type="evidence" value="ECO:0007669"/>
    <property type="project" value="InterPro"/>
</dbReference>
<evidence type="ECO:0000313" key="10">
    <source>
        <dbReference type="Proteomes" id="UP000295371"/>
    </source>
</evidence>
<evidence type="ECO:0000313" key="9">
    <source>
        <dbReference type="EMBL" id="TDT34469.1"/>
    </source>
</evidence>
<evidence type="ECO:0000259" key="8">
    <source>
        <dbReference type="Pfam" id="PF14833"/>
    </source>
</evidence>
<dbReference type="NCBIfam" id="TIGR01692">
    <property type="entry name" value="HIBADH"/>
    <property type="match status" value="1"/>
</dbReference>
<dbReference type="InterPro" id="IPR036291">
    <property type="entry name" value="NAD(P)-bd_dom_sf"/>
</dbReference>
<evidence type="ECO:0000256" key="3">
    <source>
        <dbReference type="ARBA" id="ARBA00023002"/>
    </source>
</evidence>
<dbReference type="AlphaFoldDB" id="A0A4R7JDA4"/>
<keyword evidence="10" id="KW-1185">Reference proteome</keyword>
<evidence type="ECO:0000256" key="6">
    <source>
        <dbReference type="RuleBase" id="RU910714"/>
    </source>
</evidence>
<comment type="catalytic activity">
    <reaction evidence="6">
        <text>3-hydroxy-2-methylpropanoate + NAD(+) = 2-methyl-3-oxopropanoate + NADH + H(+)</text>
        <dbReference type="Rhea" id="RHEA:17681"/>
        <dbReference type="ChEBI" id="CHEBI:11805"/>
        <dbReference type="ChEBI" id="CHEBI:15378"/>
        <dbReference type="ChEBI" id="CHEBI:57540"/>
        <dbReference type="ChEBI" id="CHEBI:57700"/>
        <dbReference type="ChEBI" id="CHEBI:57945"/>
        <dbReference type="EC" id="1.1.1.31"/>
    </reaction>
</comment>
<dbReference type="GO" id="GO:0008442">
    <property type="term" value="F:3-hydroxyisobutyrate dehydrogenase activity"/>
    <property type="evidence" value="ECO:0007669"/>
    <property type="project" value="UniProtKB-EC"/>
</dbReference>
<dbReference type="InterPro" id="IPR008927">
    <property type="entry name" value="6-PGluconate_DH-like_C_sf"/>
</dbReference>
<dbReference type="PANTHER" id="PTHR22981:SF7">
    <property type="entry name" value="3-HYDROXYISOBUTYRATE DEHYDROGENASE, MITOCHONDRIAL"/>
    <property type="match status" value="1"/>
</dbReference>
<evidence type="ECO:0000256" key="1">
    <source>
        <dbReference type="ARBA" id="ARBA00009080"/>
    </source>
</evidence>
<dbReference type="Pfam" id="PF14833">
    <property type="entry name" value="NAD_binding_11"/>
    <property type="match status" value="1"/>
</dbReference>